<evidence type="ECO:0008006" key="4">
    <source>
        <dbReference type="Google" id="ProtNLM"/>
    </source>
</evidence>
<name>A0ABY9YUU3_9GAMM</name>
<accession>A0ABY9YUU3</accession>
<evidence type="ECO:0000313" key="3">
    <source>
        <dbReference type="Proteomes" id="UP001302072"/>
    </source>
</evidence>
<dbReference type="RefSeq" id="WP_311193867.1">
    <property type="nucleotide sequence ID" value="NZ_CP115541.1"/>
</dbReference>
<organism evidence="2 3">
    <name type="scientific">Stenotrophomonas oahuensis</name>
    <dbReference type="NCBI Taxonomy" id="3003271"/>
    <lineage>
        <taxon>Bacteria</taxon>
        <taxon>Pseudomonadati</taxon>
        <taxon>Pseudomonadota</taxon>
        <taxon>Gammaproteobacteria</taxon>
        <taxon>Lysobacterales</taxon>
        <taxon>Lysobacteraceae</taxon>
        <taxon>Stenotrophomonas</taxon>
    </lineage>
</organism>
<proteinExistence type="predicted"/>
<dbReference type="Proteomes" id="UP001302072">
    <property type="component" value="Chromosome"/>
</dbReference>
<protein>
    <recommendedName>
        <fullName evidence="4">Addiction module antitoxin</fullName>
    </recommendedName>
</protein>
<dbReference type="EMBL" id="CP115541">
    <property type="protein sequence ID" value="WNH54789.1"/>
    <property type="molecule type" value="Genomic_DNA"/>
</dbReference>
<reference evidence="2 3" key="1">
    <citation type="submission" date="2022-12" db="EMBL/GenBank/DDBJ databases">
        <title>Two new species, Stenotrophomonas aracearum and Stenotrophomonas oahuensis, isolated from Anthurium (Araceae family) in Hawaii.</title>
        <authorList>
            <person name="Chunag S.C."/>
            <person name="Dobhal S."/>
            <person name="Alvarez A."/>
            <person name="Arif M."/>
        </authorList>
    </citation>
    <scope>NUCLEOTIDE SEQUENCE [LARGE SCALE GENOMIC DNA]</scope>
    <source>
        <strain evidence="2 3">A5586</strain>
    </source>
</reference>
<feature type="region of interest" description="Disordered" evidence="1">
    <location>
        <begin position="81"/>
        <end position="102"/>
    </location>
</feature>
<evidence type="ECO:0000313" key="2">
    <source>
        <dbReference type="EMBL" id="WNH54789.1"/>
    </source>
</evidence>
<evidence type="ECO:0000256" key="1">
    <source>
        <dbReference type="SAM" id="MobiDB-lite"/>
    </source>
</evidence>
<keyword evidence="3" id="KW-1185">Reference proteome</keyword>
<gene>
    <name evidence="2" type="ORF">PDM29_05740</name>
</gene>
<sequence>MKKPAWVRTRVEDELRSDFKGVLKRTPYAPAEAIRLFMRRIVEIGHDTTAVERAQWRRAILNASDHVADSLCIGEKSPTCREENEVQRVRRPVGASPGSERD</sequence>